<dbReference type="Gene3D" id="1.20.144.10">
    <property type="entry name" value="Phosphatidic acid phosphatase type 2/haloperoxidase"/>
    <property type="match status" value="1"/>
</dbReference>
<keyword evidence="9" id="KW-1185">Reference proteome</keyword>
<dbReference type="GO" id="GO:0008195">
    <property type="term" value="F:phosphatidate phosphatase activity"/>
    <property type="evidence" value="ECO:0007669"/>
    <property type="project" value="TreeGrafter"/>
</dbReference>
<organism evidence="8 9">
    <name type="scientific">Oesophagostomum dentatum</name>
    <name type="common">Nodular worm</name>
    <dbReference type="NCBI Taxonomy" id="61180"/>
    <lineage>
        <taxon>Eukaryota</taxon>
        <taxon>Metazoa</taxon>
        <taxon>Ecdysozoa</taxon>
        <taxon>Nematoda</taxon>
        <taxon>Chromadorea</taxon>
        <taxon>Rhabditida</taxon>
        <taxon>Rhabditina</taxon>
        <taxon>Rhabditomorpha</taxon>
        <taxon>Strongyloidea</taxon>
        <taxon>Strongylidae</taxon>
        <taxon>Oesophagostomum</taxon>
    </lineage>
</organism>
<dbReference type="SMART" id="SM00014">
    <property type="entry name" value="acidPPc"/>
    <property type="match status" value="1"/>
</dbReference>
<evidence type="ECO:0000256" key="3">
    <source>
        <dbReference type="ARBA" id="ARBA00022692"/>
    </source>
</evidence>
<evidence type="ECO:0000256" key="4">
    <source>
        <dbReference type="ARBA" id="ARBA00022989"/>
    </source>
</evidence>
<dbReference type="AlphaFoldDB" id="A0A0B1T8B2"/>
<keyword evidence="5 6" id="KW-0472">Membrane</keyword>
<evidence type="ECO:0000259" key="7">
    <source>
        <dbReference type="SMART" id="SM00014"/>
    </source>
</evidence>
<evidence type="ECO:0000313" key="9">
    <source>
        <dbReference type="Proteomes" id="UP000053660"/>
    </source>
</evidence>
<reference evidence="8 9" key="1">
    <citation type="submission" date="2014-03" db="EMBL/GenBank/DDBJ databases">
        <title>Draft genome of the hookworm Oesophagostomum dentatum.</title>
        <authorList>
            <person name="Mitreva M."/>
        </authorList>
    </citation>
    <scope>NUCLEOTIDE SEQUENCE [LARGE SCALE GENOMIC DNA]</scope>
    <source>
        <strain evidence="8 9">OD-Hann</strain>
    </source>
</reference>
<dbReference type="OrthoDB" id="8907274at2759"/>
<feature type="transmembrane region" description="Helical" evidence="6">
    <location>
        <begin position="6"/>
        <end position="27"/>
    </location>
</feature>
<feature type="transmembrane region" description="Helical" evidence="6">
    <location>
        <begin position="165"/>
        <end position="184"/>
    </location>
</feature>
<proteinExistence type="inferred from homology"/>
<evidence type="ECO:0000256" key="5">
    <source>
        <dbReference type="ARBA" id="ARBA00023136"/>
    </source>
</evidence>
<dbReference type="Pfam" id="PF01569">
    <property type="entry name" value="PAP2"/>
    <property type="match status" value="1"/>
</dbReference>
<feature type="transmembrane region" description="Helical" evidence="6">
    <location>
        <begin position="58"/>
        <end position="82"/>
    </location>
</feature>
<dbReference type="SUPFAM" id="SSF48317">
    <property type="entry name" value="Acid phosphatase/Vanadium-dependent haloperoxidase"/>
    <property type="match status" value="1"/>
</dbReference>
<evidence type="ECO:0000256" key="1">
    <source>
        <dbReference type="ARBA" id="ARBA00004141"/>
    </source>
</evidence>
<evidence type="ECO:0000256" key="6">
    <source>
        <dbReference type="SAM" id="Phobius"/>
    </source>
</evidence>
<dbReference type="InterPro" id="IPR000326">
    <property type="entry name" value="PAP2/HPO"/>
</dbReference>
<accession>A0A0B1T8B2</accession>
<evidence type="ECO:0000256" key="2">
    <source>
        <dbReference type="ARBA" id="ARBA00008816"/>
    </source>
</evidence>
<dbReference type="InterPro" id="IPR036938">
    <property type="entry name" value="PAP2/HPO_sf"/>
</dbReference>
<gene>
    <name evidence="8" type="ORF">OESDEN_06605</name>
</gene>
<name>A0A0B1T8B2_OESDE</name>
<dbReference type="GO" id="GO:0005886">
    <property type="term" value="C:plasma membrane"/>
    <property type="evidence" value="ECO:0007669"/>
    <property type="project" value="TreeGrafter"/>
</dbReference>
<evidence type="ECO:0000313" key="8">
    <source>
        <dbReference type="EMBL" id="KHJ93484.1"/>
    </source>
</evidence>
<dbReference type="EMBL" id="KN550746">
    <property type="protein sequence ID" value="KHJ93484.1"/>
    <property type="molecule type" value="Genomic_DNA"/>
</dbReference>
<dbReference type="GO" id="GO:0007165">
    <property type="term" value="P:signal transduction"/>
    <property type="evidence" value="ECO:0007669"/>
    <property type="project" value="TreeGrafter"/>
</dbReference>
<dbReference type="Proteomes" id="UP000053660">
    <property type="component" value="Unassembled WGS sequence"/>
</dbReference>
<dbReference type="GO" id="GO:0046839">
    <property type="term" value="P:phospholipid dephosphorylation"/>
    <property type="evidence" value="ECO:0007669"/>
    <property type="project" value="TreeGrafter"/>
</dbReference>
<protein>
    <submittedName>
        <fullName evidence="8">PAP2 family protein</fullName>
    </submittedName>
</protein>
<dbReference type="PANTHER" id="PTHR10165">
    <property type="entry name" value="LIPID PHOSPHATE PHOSPHATASE"/>
    <property type="match status" value="1"/>
</dbReference>
<dbReference type="GO" id="GO:0006644">
    <property type="term" value="P:phospholipid metabolic process"/>
    <property type="evidence" value="ECO:0007669"/>
    <property type="project" value="InterPro"/>
</dbReference>
<dbReference type="InterPro" id="IPR043216">
    <property type="entry name" value="PAP-like"/>
</dbReference>
<dbReference type="PANTHER" id="PTHR10165:SF201">
    <property type="entry name" value="PHOSPHATIDIC ACID PHOSPHATASE TYPE 2_HALOPEROXIDASE DOMAIN-CONTAINING PROTEIN"/>
    <property type="match status" value="1"/>
</dbReference>
<keyword evidence="3 6" id="KW-0812">Transmembrane</keyword>
<feature type="transmembrane region" description="Helical" evidence="6">
    <location>
        <begin position="196"/>
        <end position="218"/>
    </location>
</feature>
<sequence length="237" mass="27126">MSKTISIPHIVCDILLLLCFGIPIIILKKWGTPHKRGFYCNDETIRYPYRDSTVSSQLLLILTLPLPILLIFTTEIIRVTIWASKIGNVQSFRLGRFMLPHFIIRLYTIIGCYLVGLCFESLLTNIAKYTIGRHRPHFMDVCRPNVGYQELYFRMSLSRMPTPRLVLPAIHFVLIGGAFYIALTRVSDYKHHWSDVLAGIVIGSLIGISVALFTTNLIKLYETPTSLPLNKHDLNHR</sequence>
<feature type="transmembrane region" description="Helical" evidence="6">
    <location>
        <begin position="102"/>
        <end position="123"/>
    </location>
</feature>
<comment type="similarity">
    <text evidence="2">Belongs to the PA-phosphatase related phosphoesterase family.</text>
</comment>
<feature type="domain" description="Phosphatidic acid phosphatase type 2/haloperoxidase" evidence="7">
    <location>
        <begin position="110"/>
        <end position="211"/>
    </location>
</feature>
<keyword evidence="4 6" id="KW-1133">Transmembrane helix</keyword>
<comment type="subcellular location">
    <subcellularLocation>
        <location evidence="1">Membrane</location>
        <topology evidence="1">Multi-pass membrane protein</topology>
    </subcellularLocation>
</comment>